<accession>A0ABX5YRR1</accession>
<dbReference type="RefSeq" id="WP_002643943.1">
    <property type="nucleotide sequence ID" value="NZ_CP042910.1"/>
</dbReference>
<dbReference type="Proteomes" id="UP000322887">
    <property type="component" value="Chromosome"/>
</dbReference>
<keyword evidence="2 3" id="KW-0802">TPR repeat</keyword>
<dbReference type="EMBL" id="CP042910">
    <property type="protein sequence ID" value="QEG18459.1"/>
    <property type="molecule type" value="Genomic_DNA"/>
</dbReference>
<dbReference type="PANTHER" id="PTHR45586:SF1">
    <property type="entry name" value="LIPOPOLYSACCHARIDE ASSEMBLY PROTEIN B"/>
    <property type="match status" value="1"/>
</dbReference>
<reference evidence="5 6" key="1">
    <citation type="submission" date="2019-08" db="EMBL/GenBank/DDBJ databases">
        <title>Deep-cultivation of Planctomycetes and their phenomic and genomic characterization uncovers novel biology.</title>
        <authorList>
            <person name="Wiegand S."/>
            <person name="Jogler M."/>
            <person name="Boedeker C."/>
            <person name="Pinto D."/>
            <person name="Vollmers J."/>
            <person name="Rivas-Marin E."/>
            <person name="Kohn T."/>
            <person name="Peeters S.H."/>
            <person name="Heuer A."/>
            <person name="Rast P."/>
            <person name="Oberbeckmann S."/>
            <person name="Bunk B."/>
            <person name="Jeske O."/>
            <person name="Meyerdierks A."/>
            <person name="Storesund J.E."/>
            <person name="Kallscheuer N."/>
            <person name="Luecker S."/>
            <person name="Lage O.M."/>
            <person name="Pohl T."/>
            <person name="Merkel B.J."/>
            <person name="Hornburger P."/>
            <person name="Mueller R.-W."/>
            <person name="Bruemmer F."/>
            <person name="Labrenz M."/>
            <person name="Spormann A.M."/>
            <person name="Op den Camp H."/>
            <person name="Overmann J."/>
            <person name="Amann R."/>
            <person name="Jetten M.S.M."/>
            <person name="Mascher T."/>
            <person name="Medema M.H."/>
            <person name="Devos D.P."/>
            <person name="Kaster A.-K."/>
            <person name="Ovreas L."/>
            <person name="Rohde M."/>
            <person name="Galperin M.Y."/>
            <person name="Jogler C."/>
        </authorList>
    </citation>
    <scope>NUCLEOTIDE SEQUENCE [LARGE SCALE GENOMIC DNA]</scope>
    <source>
        <strain evidence="5 6">DSM 8797</strain>
    </source>
</reference>
<evidence type="ECO:0000256" key="2">
    <source>
        <dbReference type="ARBA" id="ARBA00022803"/>
    </source>
</evidence>
<evidence type="ECO:0000256" key="4">
    <source>
        <dbReference type="SAM" id="Phobius"/>
    </source>
</evidence>
<dbReference type="InterPro" id="IPR051012">
    <property type="entry name" value="CellSynth/LPSAsmb/PSIAsmb"/>
</dbReference>
<gene>
    <name evidence="5" type="ORF">GmarT_43480</name>
</gene>
<keyword evidence="1" id="KW-0677">Repeat</keyword>
<dbReference type="PANTHER" id="PTHR45586">
    <property type="entry name" value="TPR REPEAT-CONTAINING PROTEIN PA4667"/>
    <property type="match status" value="1"/>
</dbReference>
<proteinExistence type="predicted"/>
<dbReference type="InterPro" id="IPR019734">
    <property type="entry name" value="TPR_rpt"/>
</dbReference>
<keyword evidence="4" id="KW-1133">Transmembrane helix</keyword>
<dbReference type="SMART" id="SM00028">
    <property type="entry name" value="TPR"/>
    <property type="match status" value="5"/>
</dbReference>
<dbReference type="PROSITE" id="PS50005">
    <property type="entry name" value="TPR"/>
    <property type="match status" value="2"/>
</dbReference>
<protein>
    <submittedName>
        <fullName evidence="5">Tetratricopeptide repeat protein</fullName>
    </submittedName>
</protein>
<feature type="repeat" description="TPR" evidence="3">
    <location>
        <begin position="299"/>
        <end position="332"/>
    </location>
</feature>
<dbReference type="SUPFAM" id="SSF48452">
    <property type="entry name" value="TPR-like"/>
    <property type="match status" value="1"/>
</dbReference>
<dbReference type="InterPro" id="IPR011990">
    <property type="entry name" value="TPR-like_helical_dom_sf"/>
</dbReference>
<evidence type="ECO:0000256" key="1">
    <source>
        <dbReference type="ARBA" id="ARBA00022737"/>
    </source>
</evidence>
<evidence type="ECO:0000313" key="6">
    <source>
        <dbReference type="Proteomes" id="UP000322887"/>
    </source>
</evidence>
<dbReference type="GeneID" id="98648821"/>
<evidence type="ECO:0000256" key="3">
    <source>
        <dbReference type="PROSITE-ProRule" id="PRU00339"/>
    </source>
</evidence>
<feature type="transmembrane region" description="Helical" evidence="4">
    <location>
        <begin position="21"/>
        <end position="39"/>
    </location>
</feature>
<organism evidence="5 6">
    <name type="scientific">Gimesia maris</name>
    <dbReference type="NCBI Taxonomy" id="122"/>
    <lineage>
        <taxon>Bacteria</taxon>
        <taxon>Pseudomonadati</taxon>
        <taxon>Planctomycetota</taxon>
        <taxon>Planctomycetia</taxon>
        <taxon>Planctomycetales</taxon>
        <taxon>Planctomycetaceae</taxon>
        <taxon>Gimesia</taxon>
    </lineage>
</organism>
<sequence length="441" mass="50300">MVSHREDESGNQHGSGKRISWILPGILCAGFLIAGLILWKSVWIEICQWQASRNLQSHHTTEALSWIQQAYELDRQNAETLLTLARAQRRTNQVEDAVETLKKLFQLSGQTEELQREQWLVEAQVGDLKNLEQHLADMLIDPRGNAADICETFVNSCILNYRFADAQRVIEVWQADFPEDPLPHYYQGRILEHQGNWNQAETEFNAALKLSPEHIPSAYNLARIKLSQNQVDAALEIYQRCLQQQHQHAAALLGMARCLSMQQDVAAARKILNQVQQMPENQIMKDFREVGDPAYAARNAVALQRGQLELSAGNYQQAITNLETAVSLNPKDRKARLSLADAYRGLGELKKAEVQLQVIQKSQAAITRLDECFDLLQKDLTNAELRAEIGEIFLEHISENQGIVWLKNALYYDADNQRATQALKKYYEQLENEKQNQVSEE</sequence>
<dbReference type="InterPro" id="IPR013105">
    <property type="entry name" value="TPR_2"/>
</dbReference>
<keyword evidence="4" id="KW-0812">Transmembrane</keyword>
<feature type="repeat" description="TPR" evidence="3">
    <location>
        <begin position="181"/>
        <end position="214"/>
    </location>
</feature>
<evidence type="ECO:0000313" key="5">
    <source>
        <dbReference type="EMBL" id="QEG18459.1"/>
    </source>
</evidence>
<keyword evidence="6" id="KW-1185">Reference proteome</keyword>
<dbReference type="Gene3D" id="1.25.40.10">
    <property type="entry name" value="Tetratricopeptide repeat domain"/>
    <property type="match status" value="3"/>
</dbReference>
<name>A0ABX5YRR1_9PLAN</name>
<keyword evidence="4" id="KW-0472">Membrane</keyword>
<dbReference type="Pfam" id="PF07719">
    <property type="entry name" value="TPR_2"/>
    <property type="match status" value="1"/>
</dbReference>
<dbReference type="Pfam" id="PF14559">
    <property type="entry name" value="TPR_19"/>
    <property type="match status" value="3"/>
</dbReference>